<evidence type="ECO:0000313" key="1">
    <source>
        <dbReference type="EMBL" id="GER47838.1"/>
    </source>
</evidence>
<name>A0A5A7QSK1_STRAF</name>
<sequence>MACSPTVETSALVTESPFSRKIRVTSDRRPTRSFAQSSRLKPWTNMFGVLLHQRKAGVASCRHAWTPQRGSFAPRHRQPLARCCAAAPQPQLEYTGYSVIVSPNLGCHNVYVKAGKHCRDFREEAWPVTADELDGCLTVFARGFCSDPFSGKGLQNTGCGSFGS</sequence>
<proteinExistence type="predicted"/>
<evidence type="ECO:0000313" key="2">
    <source>
        <dbReference type="Proteomes" id="UP000325081"/>
    </source>
</evidence>
<reference evidence="2" key="1">
    <citation type="journal article" date="2019" name="Curr. Biol.">
        <title>Genome Sequence of Striga asiatica Provides Insight into the Evolution of Plant Parasitism.</title>
        <authorList>
            <person name="Yoshida S."/>
            <person name="Kim S."/>
            <person name="Wafula E.K."/>
            <person name="Tanskanen J."/>
            <person name="Kim Y.M."/>
            <person name="Honaas L."/>
            <person name="Yang Z."/>
            <person name="Spallek T."/>
            <person name="Conn C.E."/>
            <person name="Ichihashi Y."/>
            <person name="Cheong K."/>
            <person name="Cui S."/>
            <person name="Der J.P."/>
            <person name="Gundlach H."/>
            <person name="Jiao Y."/>
            <person name="Hori C."/>
            <person name="Ishida J.K."/>
            <person name="Kasahara H."/>
            <person name="Kiba T."/>
            <person name="Kim M.S."/>
            <person name="Koo N."/>
            <person name="Laohavisit A."/>
            <person name="Lee Y.H."/>
            <person name="Lumba S."/>
            <person name="McCourt P."/>
            <person name="Mortimer J.C."/>
            <person name="Mutuku J.M."/>
            <person name="Nomura T."/>
            <person name="Sasaki-Sekimoto Y."/>
            <person name="Seto Y."/>
            <person name="Wang Y."/>
            <person name="Wakatake T."/>
            <person name="Sakakibara H."/>
            <person name="Demura T."/>
            <person name="Yamaguchi S."/>
            <person name="Yoneyama K."/>
            <person name="Manabe R.I."/>
            <person name="Nelson D.C."/>
            <person name="Schulman A.H."/>
            <person name="Timko M.P."/>
            <person name="dePamphilis C.W."/>
            <person name="Choi D."/>
            <person name="Shirasu K."/>
        </authorList>
    </citation>
    <scope>NUCLEOTIDE SEQUENCE [LARGE SCALE GENOMIC DNA]</scope>
    <source>
        <strain evidence="2">cv. UVA1</strain>
    </source>
</reference>
<dbReference type="EMBL" id="BKCP01008070">
    <property type="protein sequence ID" value="GER47838.1"/>
    <property type="molecule type" value="Genomic_DNA"/>
</dbReference>
<dbReference type="AlphaFoldDB" id="A0A5A7QSK1"/>
<dbReference type="Proteomes" id="UP000325081">
    <property type="component" value="Unassembled WGS sequence"/>
</dbReference>
<keyword evidence="2" id="KW-1185">Reference proteome</keyword>
<organism evidence="1 2">
    <name type="scientific">Striga asiatica</name>
    <name type="common">Asiatic witchweed</name>
    <name type="synonym">Buchnera asiatica</name>
    <dbReference type="NCBI Taxonomy" id="4170"/>
    <lineage>
        <taxon>Eukaryota</taxon>
        <taxon>Viridiplantae</taxon>
        <taxon>Streptophyta</taxon>
        <taxon>Embryophyta</taxon>
        <taxon>Tracheophyta</taxon>
        <taxon>Spermatophyta</taxon>
        <taxon>Magnoliopsida</taxon>
        <taxon>eudicotyledons</taxon>
        <taxon>Gunneridae</taxon>
        <taxon>Pentapetalae</taxon>
        <taxon>asterids</taxon>
        <taxon>lamiids</taxon>
        <taxon>Lamiales</taxon>
        <taxon>Orobanchaceae</taxon>
        <taxon>Buchnereae</taxon>
        <taxon>Striga</taxon>
    </lineage>
</organism>
<gene>
    <name evidence="1" type="ORF">STAS_24981</name>
</gene>
<accession>A0A5A7QSK1</accession>
<protein>
    <submittedName>
        <fullName evidence="1">NHL domain-containing protein</fullName>
    </submittedName>
</protein>
<comment type="caution">
    <text evidence="1">The sequence shown here is derived from an EMBL/GenBank/DDBJ whole genome shotgun (WGS) entry which is preliminary data.</text>
</comment>